<name>A0ABT8TIY8_9GAMM</name>
<dbReference type="PROSITE" id="PS00107">
    <property type="entry name" value="PROTEIN_KINASE_ATP"/>
    <property type="match status" value="1"/>
</dbReference>
<keyword evidence="10" id="KW-1185">Reference proteome</keyword>
<dbReference type="PROSITE" id="PS50005">
    <property type="entry name" value="TPR"/>
    <property type="match status" value="1"/>
</dbReference>
<organism evidence="9 10">
    <name type="scientific">Gilvimarinus algae</name>
    <dbReference type="NCBI Taxonomy" id="3058037"/>
    <lineage>
        <taxon>Bacteria</taxon>
        <taxon>Pseudomonadati</taxon>
        <taxon>Pseudomonadota</taxon>
        <taxon>Gammaproteobacteria</taxon>
        <taxon>Cellvibrionales</taxon>
        <taxon>Cellvibrionaceae</taxon>
        <taxon>Gilvimarinus</taxon>
    </lineage>
</organism>
<dbReference type="InterPro" id="IPR000719">
    <property type="entry name" value="Prot_kinase_dom"/>
</dbReference>
<keyword evidence="5" id="KW-0802">TPR repeat</keyword>
<dbReference type="InterPro" id="IPR017441">
    <property type="entry name" value="Protein_kinase_ATP_BS"/>
</dbReference>
<dbReference type="PANTHER" id="PTHR43289:SF6">
    <property type="entry name" value="SERINE_THREONINE-PROTEIN KINASE NEKL-3"/>
    <property type="match status" value="1"/>
</dbReference>
<dbReference type="PANTHER" id="PTHR43289">
    <property type="entry name" value="MITOGEN-ACTIVATED PROTEIN KINASE KINASE KINASE 20-RELATED"/>
    <property type="match status" value="1"/>
</dbReference>
<feature type="domain" description="Protein kinase" evidence="8">
    <location>
        <begin position="6"/>
        <end position="260"/>
    </location>
</feature>
<evidence type="ECO:0000313" key="10">
    <source>
        <dbReference type="Proteomes" id="UP001168380"/>
    </source>
</evidence>
<dbReference type="Proteomes" id="UP001168380">
    <property type="component" value="Unassembled WGS sequence"/>
</dbReference>
<protein>
    <submittedName>
        <fullName evidence="9">Protein kinase</fullName>
    </submittedName>
</protein>
<dbReference type="SMART" id="SM00220">
    <property type="entry name" value="S_TKc"/>
    <property type="match status" value="1"/>
</dbReference>
<dbReference type="SUPFAM" id="SSF56112">
    <property type="entry name" value="Protein kinase-like (PK-like)"/>
    <property type="match status" value="1"/>
</dbReference>
<dbReference type="Gene3D" id="1.25.40.10">
    <property type="entry name" value="Tetratricopeptide repeat domain"/>
    <property type="match status" value="1"/>
</dbReference>
<dbReference type="SUPFAM" id="SSF48452">
    <property type="entry name" value="TPR-like"/>
    <property type="match status" value="1"/>
</dbReference>
<dbReference type="PROSITE" id="PS00108">
    <property type="entry name" value="PROTEIN_KINASE_ST"/>
    <property type="match status" value="1"/>
</dbReference>
<evidence type="ECO:0000256" key="4">
    <source>
        <dbReference type="ARBA" id="ARBA00022840"/>
    </source>
</evidence>
<dbReference type="Pfam" id="PF00069">
    <property type="entry name" value="Pkinase"/>
    <property type="match status" value="1"/>
</dbReference>
<dbReference type="EMBL" id="JAULRT010000062">
    <property type="protein sequence ID" value="MDO3384063.1"/>
    <property type="molecule type" value="Genomic_DNA"/>
</dbReference>
<feature type="coiled-coil region" evidence="7">
    <location>
        <begin position="608"/>
        <end position="635"/>
    </location>
</feature>
<evidence type="ECO:0000256" key="1">
    <source>
        <dbReference type="ARBA" id="ARBA00022679"/>
    </source>
</evidence>
<dbReference type="InterPro" id="IPR008271">
    <property type="entry name" value="Ser/Thr_kinase_AS"/>
</dbReference>
<gene>
    <name evidence="9" type="ORF">QWI16_17910</name>
</gene>
<comment type="caution">
    <text evidence="9">The sequence shown here is derived from an EMBL/GenBank/DDBJ whole genome shotgun (WGS) entry which is preliminary data.</text>
</comment>
<dbReference type="CDD" id="cd14014">
    <property type="entry name" value="STKc_PknB_like"/>
    <property type="match status" value="1"/>
</dbReference>
<evidence type="ECO:0000256" key="6">
    <source>
        <dbReference type="PROSITE-ProRule" id="PRU10141"/>
    </source>
</evidence>
<dbReference type="Gene3D" id="3.30.200.20">
    <property type="entry name" value="Phosphorylase Kinase, domain 1"/>
    <property type="match status" value="1"/>
</dbReference>
<feature type="repeat" description="TPR" evidence="5">
    <location>
        <begin position="572"/>
        <end position="605"/>
    </location>
</feature>
<keyword evidence="4 6" id="KW-0067">ATP-binding</keyword>
<evidence type="ECO:0000256" key="7">
    <source>
        <dbReference type="SAM" id="Coils"/>
    </source>
</evidence>
<reference evidence="9" key="1">
    <citation type="submission" date="2023-07" db="EMBL/GenBank/DDBJ databases">
        <title>Gilvimarinus algae sp. nov., isolated from the surface of Kelp.</title>
        <authorList>
            <person name="Sun Y.Y."/>
            <person name="Gong Y."/>
            <person name="Du Z.J."/>
        </authorList>
    </citation>
    <scope>NUCLEOTIDE SEQUENCE</scope>
    <source>
        <strain evidence="9">SDUM040014</strain>
    </source>
</reference>
<keyword evidence="7" id="KW-0175">Coiled coil</keyword>
<keyword evidence="1" id="KW-0808">Transferase</keyword>
<evidence type="ECO:0000256" key="5">
    <source>
        <dbReference type="PROSITE-ProRule" id="PRU00339"/>
    </source>
</evidence>
<dbReference type="PROSITE" id="PS50011">
    <property type="entry name" value="PROTEIN_KINASE_DOM"/>
    <property type="match status" value="1"/>
</dbReference>
<dbReference type="InterPro" id="IPR019734">
    <property type="entry name" value="TPR_rpt"/>
</dbReference>
<keyword evidence="3 9" id="KW-0418">Kinase</keyword>
<evidence type="ECO:0000259" key="8">
    <source>
        <dbReference type="PROSITE" id="PS50011"/>
    </source>
</evidence>
<dbReference type="RefSeq" id="WP_302715303.1">
    <property type="nucleotide sequence ID" value="NZ_JAULRT010000062.1"/>
</dbReference>
<sequence length="838" mass="90537">MEIPGYKIIDTLGEGGMATVYLAIQESFEREVALKVMSQQLSKDPSFGERFIREARIVSRLMHPNIVTVYDVGVHNGNHYLSMEYIPGEDLKDHRYTLALDQSLQVVRDVAKALDYAGRKGYIHRDVKPENIMIHAEDGRAVLMDFGIARASDVASGMTQTGTTMGTPHYMSPEQAKGAKVDPRSDIYSLGVVLFQLICGYVPFDADSAVAVGIMHVSDPVPQLPEHLAVFQPIINRALAKKRDERYQNGGELIADLDAIPASKIDEIKAAIAALPKVDEVDESAATVVSAQVANTRVDTEEVARATRSAKVDDDQLGGADSFRVSSEDSIGYAASERTPKSGTGKAWLLGLVVLLAGGGWYAWQWLESEAPAERLPERELTQAPAIRSASSASMSSASSASVMATEQEAAAVAGQQAAASDIMTQAEALRMDYAEDASIAPELAALYRKMQGNAELGEQQAGELGLQELADSLDERIEKALAQGQVDEAKRLAAIRAETYADAGRDEALAATIAEREAQLWLDEALTRAAEYLAADALSSPAGANALDTYEQVLERYPGNTDAQAGLAQVVQRYEALAQAQLDNGDYTRAASLVERGLGVDPDNQTLKAMQTRLAQHTAELERQRQAREALVAKADAQLAADKLIAPKGDNAYETYSGLAEREPGSDVAAQGLAKVEQSLLGRIDSMIRAGALDEASLQLASARDRFPQSQALLTRRLQLDQLAEAQRPSVSRLEVSASPMETLGQPQPDELAPDRIIYLGFEYRNFDSEASVIQALLMDGSRSVQIAQVPVIVTSREGTKFFRIERPVAGFGKGGYHVDLQLGDQRLASVSFKVGE</sequence>
<feature type="binding site" evidence="6">
    <location>
        <position position="35"/>
    </location>
    <ligand>
        <name>ATP</name>
        <dbReference type="ChEBI" id="CHEBI:30616"/>
    </ligand>
</feature>
<dbReference type="InterPro" id="IPR011990">
    <property type="entry name" value="TPR-like_helical_dom_sf"/>
</dbReference>
<dbReference type="InterPro" id="IPR011009">
    <property type="entry name" value="Kinase-like_dom_sf"/>
</dbReference>
<evidence type="ECO:0000256" key="2">
    <source>
        <dbReference type="ARBA" id="ARBA00022741"/>
    </source>
</evidence>
<dbReference type="Gene3D" id="1.10.510.10">
    <property type="entry name" value="Transferase(Phosphotransferase) domain 1"/>
    <property type="match status" value="1"/>
</dbReference>
<dbReference type="GO" id="GO:0016301">
    <property type="term" value="F:kinase activity"/>
    <property type="evidence" value="ECO:0007669"/>
    <property type="project" value="UniProtKB-KW"/>
</dbReference>
<keyword evidence="2 6" id="KW-0547">Nucleotide-binding</keyword>
<accession>A0ABT8TIY8</accession>
<proteinExistence type="predicted"/>
<evidence type="ECO:0000313" key="9">
    <source>
        <dbReference type="EMBL" id="MDO3384063.1"/>
    </source>
</evidence>
<evidence type="ECO:0000256" key="3">
    <source>
        <dbReference type="ARBA" id="ARBA00022777"/>
    </source>
</evidence>